<feature type="region of interest" description="Disordered" evidence="5">
    <location>
        <begin position="208"/>
        <end position="316"/>
    </location>
</feature>
<dbReference type="PANTHER" id="PTHR15549">
    <property type="entry name" value="PAIRED IMMUNOGLOBULIN-LIKE TYPE 2 RECEPTOR"/>
    <property type="match status" value="1"/>
</dbReference>
<dbReference type="EMBL" id="JAUTDP010000002">
    <property type="protein sequence ID" value="KAK3401460.1"/>
    <property type="molecule type" value="Genomic_DNA"/>
</dbReference>
<evidence type="ECO:0000256" key="1">
    <source>
        <dbReference type="ARBA" id="ARBA00004167"/>
    </source>
</evidence>
<keyword evidence="3 6" id="KW-1133">Transmembrane helix</keyword>
<protein>
    <submittedName>
        <fullName evidence="8">Uncharacterized protein</fullName>
    </submittedName>
</protein>
<gene>
    <name evidence="8" type="ORF">B0T20DRAFT_115437</name>
</gene>
<evidence type="ECO:0000256" key="4">
    <source>
        <dbReference type="ARBA" id="ARBA00023136"/>
    </source>
</evidence>
<reference evidence="8" key="2">
    <citation type="submission" date="2023-07" db="EMBL/GenBank/DDBJ databases">
        <authorList>
            <consortium name="Lawrence Berkeley National Laboratory"/>
            <person name="Haridas S."/>
            <person name="Hensen N."/>
            <person name="Bonometti L."/>
            <person name="Westerberg I."/>
            <person name="Brannstrom I.O."/>
            <person name="Guillou S."/>
            <person name="Cros-Aarteil S."/>
            <person name="Calhoun S."/>
            <person name="Kuo A."/>
            <person name="Mondo S."/>
            <person name="Pangilinan J."/>
            <person name="Riley R."/>
            <person name="LaButti K."/>
            <person name="Andreopoulos B."/>
            <person name="Lipzen A."/>
            <person name="Chen C."/>
            <person name="Yanf M."/>
            <person name="Daum C."/>
            <person name="Ng V."/>
            <person name="Clum A."/>
            <person name="Steindorff A."/>
            <person name="Ohm R."/>
            <person name="Martin F."/>
            <person name="Silar P."/>
            <person name="Natvig D."/>
            <person name="Lalanne C."/>
            <person name="Gautier V."/>
            <person name="Ament-velasquez S.L."/>
            <person name="Kruys A."/>
            <person name="Hutchinson M.I."/>
            <person name="Powell A.J."/>
            <person name="Barry K."/>
            <person name="Miller A.N."/>
            <person name="Grigoriev I.V."/>
            <person name="Debuchy R."/>
            <person name="Gladieux P."/>
            <person name="Thoren M.H."/>
            <person name="Johannesson H."/>
        </authorList>
    </citation>
    <scope>NUCLEOTIDE SEQUENCE</scope>
    <source>
        <strain evidence="8">FGSC 1904</strain>
    </source>
</reference>
<dbReference type="Proteomes" id="UP001281003">
    <property type="component" value="Unassembled WGS sequence"/>
</dbReference>
<feature type="transmembrane region" description="Helical" evidence="6">
    <location>
        <begin position="324"/>
        <end position="345"/>
    </location>
</feature>
<accession>A0AAE0PKY5</accession>
<evidence type="ECO:0000256" key="3">
    <source>
        <dbReference type="ARBA" id="ARBA00022989"/>
    </source>
</evidence>
<dbReference type="GO" id="GO:0016020">
    <property type="term" value="C:membrane"/>
    <property type="evidence" value="ECO:0007669"/>
    <property type="project" value="UniProtKB-SubCell"/>
</dbReference>
<evidence type="ECO:0000313" key="9">
    <source>
        <dbReference type="Proteomes" id="UP001281003"/>
    </source>
</evidence>
<feature type="signal peptide" evidence="7">
    <location>
        <begin position="1"/>
        <end position="24"/>
    </location>
</feature>
<dbReference type="AlphaFoldDB" id="A0AAE0PKY5"/>
<evidence type="ECO:0000256" key="6">
    <source>
        <dbReference type="SAM" id="Phobius"/>
    </source>
</evidence>
<feature type="compositionally biased region" description="Polar residues" evidence="5">
    <location>
        <begin position="287"/>
        <end position="307"/>
    </location>
</feature>
<evidence type="ECO:0000256" key="2">
    <source>
        <dbReference type="ARBA" id="ARBA00022692"/>
    </source>
</evidence>
<feature type="compositionally biased region" description="Low complexity" evidence="5">
    <location>
        <begin position="223"/>
        <end position="243"/>
    </location>
</feature>
<name>A0AAE0PKY5_SORBR</name>
<evidence type="ECO:0000256" key="7">
    <source>
        <dbReference type="SAM" id="SignalP"/>
    </source>
</evidence>
<dbReference type="InterPro" id="IPR051694">
    <property type="entry name" value="Immunoregulatory_rcpt-like"/>
</dbReference>
<dbReference type="GO" id="GO:0071944">
    <property type="term" value="C:cell periphery"/>
    <property type="evidence" value="ECO:0007669"/>
    <property type="project" value="UniProtKB-ARBA"/>
</dbReference>
<keyword evidence="9" id="KW-1185">Reference proteome</keyword>
<feature type="compositionally biased region" description="Polar residues" evidence="5">
    <location>
        <begin position="244"/>
        <end position="266"/>
    </location>
</feature>
<evidence type="ECO:0000256" key="5">
    <source>
        <dbReference type="SAM" id="MobiDB-lite"/>
    </source>
</evidence>
<sequence>MLAKRLSNTKLGVLLALIVASAQGQNDGIFINIDQFQFPWGEGSVPLYYNGDTLLVRYISTIAEPSLTLKCVARSEWDVSDDKFPDITDSSQTVASKSGVPSHAGTVPFELPSLSDMQAKTGGPSCAFILNGDHKLQSDKFELRFADDHERRTYGVEGEVPNGNYPTISGIGTYDSVPTSTTSSIEPPTSSLVSTSTTLIDVVTTSIETTKEPATNDEAIPVTSSSLPLSTTSLEPAPSPTSSAQPDGSSTATVPSPTIDMETSSDSGPRPSTLSTTTSPRTPETNARPTNPSITSQDPSQPKSTTAAPEEANKSEGLSSAASAGIGAGVAVGSIALLGLGFLLWRRKRRKGRGSVGSKSQYVAELHDKHLSELSAADSRGSYIRSPPRHQGLGVQRAGVEGGNRERVELP</sequence>
<proteinExistence type="predicted"/>
<organism evidence="8 9">
    <name type="scientific">Sordaria brevicollis</name>
    <dbReference type="NCBI Taxonomy" id="83679"/>
    <lineage>
        <taxon>Eukaryota</taxon>
        <taxon>Fungi</taxon>
        <taxon>Dikarya</taxon>
        <taxon>Ascomycota</taxon>
        <taxon>Pezizomycotina</taxon>
        <taxon>Sordariomycetes</taxon>
        <taxon>Sordariomycetidae</taxon>
        <taxon>Sordariales</taxon>
        <taxon>Sordariaceae</taxon>
        <taxon>Sordaria</taxon>
    </lineage>
</organism>
<feature type="region of interest" description="Disordered" evidence="5">
    <location>
        <begin position="377"/>
        <end position="411"/>
    </location>
</feature>
<feature type="compositionally biased region" description="Low complexity" evidence="5">
    <location>
        <begin position="267"/>
        <end position="285"/>
    </location>
</feature>
<evidence type="ECO:0000313" key="8">
    <source>
        <dbReference type="EMBL" id="KAK3401460.1"/>
    </source>
</evidence>
<keyword evidence="2 6" id="KW-0812">Transmembrane</keyword>
<comment type="subcellular location">
    <subcellularLocation>
        <location evidence="1">Membrane</location>
        <topology evidence="1">Single-pass membrane protein</topology>
    </subcellularLocation>
</comment>
<reference evidence="8" key="1">
    <citation type="journal article" date="2023" name="Mol. Phylogenet. Evol.">
        <title>Genome-scale phylogeny and comparative genomics of the fungal order Sordariales.</title>
        <authorList>
            <person name="Hensen N."/>
            <person name="Bonometti L."/>
            <person name="Westerberg I."/>
            <person name="Brannstrom I.O."/>
            <person name="Guillou S."/>
            <person name="Cros-Aarteil S."/>
            <person name="Calhoun S."/>
            <person name="Haridas S."/>
            <person name="Kuo A."/>
            <person name="Mondo S."/>
            <person name="Pangilinan J."/>
            <person name="Riley R."/>
            <person name="LaButti K."/>
            <person name="Andreopoulos B."/>
            <person name="Lipzen A."/>
            <person name="Chen C."/>
            <person name="Yan M."/>
            <person name="Daum C."/>
            <person name="Ng V."/>
            <person name="Clum A."/>
            <person name="Steindorff A."/>
            <person name="Ohm R.A."/>
            <person name="Martin F."/>
            <person name="Silar P."/>
            <person name="Natvig D.O."/>
            <person name="Lalanne C."/>
            <person name="Gautier V."/>
            <person name="Ament-Velasquez S.L."/>
            <person name="Kruys A."/>
            <person name="Hutchinson M.I."/>
            <person name="Powell A.J."/>
            <person name="Barry K."/>
            <person name="Miller A.N."/>
            <person name="Grigoriev I.V."/>
            <person name="Debuchy R."/>
            <person name="Gladieux P."/>
            <person name="Hiltunen Thoren M."/>
            <person name="Johannesson H."/>
        </authorList>
    </citation>
    <scope>NUCLEOTIDE SEQUENCE</scope>
    <source>
        <strain evidence="8">FGSC 1904</strain>
    </source>
</reference>
<keyword evidence="4 6" id="KW-0472">Membrane</keyword>
<keyword evidence="7" id="KW-0732">Signal</keyword>
<feature type="chain" id="PRO_5042192868" evidence="7">
    <location>
        <begin position="25"/>
        <end position="411"/>
    </location>
</feature>
<dbReference type="PANTHER" id="PTHR15549:SF30">
    <property type="entry name" value="MID2 DOMAIN-CONTAINING PROTEIN"/>
    <property type="match status" value="1"/>
</dbReference>
<comment type="caution">
    <text evidence="8">The sequence shown here is derived from an EMBL/GenBank/DDBJ whole genome shotgun (WGS) entry which is preliminary data.</text>
</comment>